<gene>
    <name evidence="1" type="ORF">HMPREF0514_10308</name>
</gene>
<protein>
    <submittedName>
        <fullName evidence="1">Phage head morphogenesis protein, SPP1 gp7 family</fullName>
    </submittedName>
</protein>
<evidence type="ECO:0000313" key="2">
    <source>
        <dbReference type="Proteomes" id="UP000003672"/>
    </source>
</evidence>
<organism evidence="1 2">
    <name type="scientific">Lactobacillus paragasseri JV-V03</name>
    <dbReference type="NCBI Taxonomy" id="525326"/>
    <lineage>
        <taxon>Bacteria</taxon>
        <taxon>Bacillati</taxon>
        <taxon>Bacillota</taxon>
        <taxon>Bacilli</taxon>
        <taxon>Lactobacillales</taxon>
        <taxon>Lactobacillaceae</taxon>
        <taxon>Lactobacillus</taxon>
    </lineage>
</organism>
<reference evidence="1 2" key="1">
    <citation type="submission" date="2010-06" db="EMBL/GenBank/DDBJ databases">
        <authorList>
            <person name="Muzny D."/>
            <person name="Qin X."/>
            <person name="Buhay C."/>
            <person name="Dugan-Rocha S."/>
            <person name="Ding Y."/>
            <person name="Chen G."/>
            <person name="Hawes A."/>
            <person name="Holder M."/>
            <person name="Jhangiani S."/>
            <person name="Johnson A."/>
            <person name="Khan Z."/>
            <person name="Li Z."/>
            <person name="Liu W."/>
            <person name="Liu X."/>
            <person name="Perez L."/>
            <person name="Shen H."/>
            <person name="Wang Q."/>
            <person name="Watt J."/>
            <person name="Xi L."/>
            <person name="Xin Y."/>
            <person name="Zhou J."/>
            <person name="Deng J."/>
            <person name="Jiang H."/>
            <person name="Liu Y."/>
            <person name="Qu J."/>
            <person name="Song X.-Z."/>
            <person name="Zhang L."/>
            <person name="Villasana D."/>
            <person name="Johnson A."/>
            <person name="Liu J."/>
            <person name="Liyanage D."/>
            <person name="Lorensuhewa L."/>
            <person name="Robinson T."/>
            <person name="Song A."/>
            <person name="Song B.-B."/>
            <person name="Dinh H."/>
            <person name="Thornton R."/>
            <person name="Coyle M."/>
            <person name="Francisco L."/>
            <person name="Jackson L."/>
            <person name="Javaid M."/>
            <person name="Korchina V."/>
            <person name="Kovar C."/>
            <person name="Mata R."/>
            <person name="Mathew T."/>
            <person name="Ngo R."/>
            <person name="Nguyen L."/>
            <person name="Nguyen N."/>
            <person name="Okwuonu G."/>
            <person name="Ongeri F."/>
            <person name="Pham C."/>
            <person name="Simmons D."/>
            <person name="Wilczek-Boney K."/>
            <person name="Hale W."/>
            <person name="Jakkamsetti A."/>
            <person name="Pham P."/>
            <person name="Ruth R."/>
            <person name="San Lucas F."/>
            <person name="Warren J."/>
            <person name="Zhang J."/>
            <person name="Zhao Z."/>
            <person name="Zhou C."/>
            <person name="Zhu D."/>
            <person name="Lee S."/>
            <person name="Bess C."/>
            <person name="Blankenburg K."/>
            <person name="Forbes L."/>
            <person name="Fu Q."/>
            <person name="Gubbala S."/>
            <person name="Hirani K."/>
            <person name="Jayaseelan J.C."/>
            <person name="Lara F."/>
            <person name="Munidasa M."/>
            <person name="Palculict T."/>
            <person name="Patil S."/>
            <person name="Pu L.-L."/>
            <person name="Saada N."/>
            <person name="Tang L."/>
            <person name="Weissenberger G."/>
            <person name="Zhu Y."/>
            <person name="Hemphill L."/>
            <person name="Shang Y."/>
            <person name="Youmans B."/>
            <person name="Ayvaz T."/>
            <person name="Ross M."/>
            <person name="Santibanez J."/>
            <person name="Aqrawi P."/>
            <person name="Gross S."/>
            <person name="Joshi V."/>
            <person name="Fowler G."/>
            <person name="Nazareth L."/>
            <person name="Reid J."/>
            <person name="Worley K."/>
            <person name="Petrosino J."/>
            <person name="Highlander S."/>
            <person name="Gibbs R."/>
        </authorList>
    </citation>
    <scope>NUCLEOTIDE SEQUENCE [LARGE SCALE GENOMIC DNA]</scope>
    <source>
        <strain evidence="1 2">JV-V03</strain>
    </source>
</reference>
<dbReference type="Proteomes" id="UP000003672">
    <property type="component" value="Unassembled WGS sequence"/>
</dbReference>
<proteinExistence type="predicted"/>
<dbReference type="EMBL" id="ACGO02000001">
    <property type="protein sequence ID" value="EFJ69864.1"/>
    <property type="molecule type" value="Genomic_DNA"/>
</dbReference>
<comment type="caution">
    <text evidence="1">The sequence shown here is derived from an EMBL/GenBank/DDBJ whole genome shotgun (WGS) entry which is preliminary data.</text>
</comment>
<evidence type="ECO:0000313" key="1">
    <source>
        <dbReference type="EMBL" id="EFJ69864.1"/>
    </source>
</evidence>
<accession>A0AA87AM45</accession>
<dbReference type="AlphaFoldDB" id="A0AA87AM45"/>
<name>A0AA87AM45_9LACO</name>
<dbReference type="RefSeq" id="WP_003648521.1">
    <property type="nucleotide sequence ID" value="NZ_CP040500.1"/>
</dbReference>
<sequence length="341" mass="38683">MMTSLKKSKAYWDARAKAEKIWQESAKKDIEKYNQHIVSMYNQATSDINRQIKADLALSEGKLIKADSMKEYESLAKRAVDKANALRAQGKHVTRKDFSKDVNDRLKIYNATMRINRNEILKSKIGARLVELGVDQEESLTNKLWNDYTKEKERQAGIFGITAKSNLWTSKEVQEQIAKQVAGANFSKRIWADIDGLKGQLDGLISSAVIRGEAPQKMAKWLTGMVSSTVSNQEYAAERLARTETARVYFTAQQNSLMKYGYKFVKWIAEGNACKVCRQFADKSTEYGDDGVYPVREVPNIPVHPNCMCSISAYWVDDDKLPKEPKNEDKDIQTIIDGLQS</sequence>